<dbReference type="GO" id="GO:0016616">
    <property type="term" value="F:oxidoreductase activity, acting on the CH-OH group of donors, NAD or NADP as acceptor"/>
    <property type="evidence" value="ECO:0007669"/>
    <property type="project" value="UniProtKB-ARBA"/>
</dbReference>
<evidence type="ECO:0000313" key="6">
    <source>
        <dbReference type="Proteomes" id="UP001176521"/>
    </source>
</evidence>
<dbReference type="GO" id="GO:0050664">
    <property type="term" value="F:oxidoreductase activity, acting on NAD(P)H, oxygen as acceptor"/>
    <property type="evidence" value="ECO:0007669"/>
    <property type="project" value="TreeGrafter"/>
</dbReference>
<name>A0AAN6GM65_9BASI</name>
<comment type="caution">
    <text evidence="5">The sequence shown here is derived from an EMBL/GenBank/DDBJ whole genome shotgun (WGS) entry which is preliminary data.</text>
</comment>
<dbReference type="InterPro" id="IPR036291">
    <property type="entry name" value="NAD(P)-bd_dom_sf"/>
</dbReference>
<sequence length="290" mass="31095">MTSIHPAITRGSVAIISGGASGIGLAWAKLLAKSSMSVVIADIDLDALSRAREELVQAAVAKDSVLAERTDVAQKADVEKLREKVAQAFPSSNITVLLANAGVGGPTKASTTDGWDRIFGVNFYGVQNMCTTFVPLMQKHGQEGLVINTGSKQGITTPPGSGAAYNVSKAAVKVYTEQLAHELRQDKSSKIDVKLLIPGWVHTGLTGAKEGKAKPDGAWTPEQTVDFAAEAIQKGSFYILCPDNETPREVDLARMEWNVQDIIEDRPALSRWHGEYAPKFSEYMKGKGLA</sequence>
<dbReference type="Proteomes" id="UP001176521">
    <property type="component" value="Unassembled WGS sequence"/>
</dbReference>
<keyword evidence="3" id="KW-0560">Oxidoreductase</keyword>
<evidence type="ECO:0000256" key="4">
    <source>
        <dbReference type="RuleBase" id="RU000363"/>
    </source>
</evidence>
<dbReference type="PRINTS" id="PR00081">
    <property type="entry name" value="GDHRDH"/>
</dbReference>
<gene>
    <name evidence="5" type="ORF">OC842_000236</name>
</gene>
<dbReference type="Pfam" id="PF00106">
    <property type="entry name" value="adh_short"/>
    <property type="match status" value="1"/>
</dbReference>
<evidence type="ECO:0000256" key="3">
    <source>
        <dbReference type="ARBA" id="ARBA00023002"/>
    </source>
</evidence>
<dbReference type="PRINTS" id="PR00080">
    <property type="entry name" value="SDRFAMILY"/>
</dbReference>
<dbReference type="EMBL" id="JAPDMQ010000006">
    <property type="protein sequence ID" value="KAK0540925.1"/>
    <property type="molecule type" value="Genomic_DNA"/>
</dbReference>
<organism evidence="5 6">
    <name type="scientific">Tilletia horrida</name>
    <dbReference type="NCBI Taxonomy" id="155126"/>
    <lineage>
        <taxon>Eukaryota</taxon>
        <taxon>Fungi</taxon>
        <taxon>Dikarya</taxon>
        <taxon>Basidiomycota</taxon>
        <taxon>Ustilaginomycotina</taxon>
        <taxon>Exobasidiomycetes</taxon>
        <taxon>Tilletiales</taxon>
        <taxon>Tilletiaceae</taxon>
        <taxon>Tilletia</taxon>
    </lineage>
</organism>
<dbReference type="InterPro" id="IPR020904">
    <property type="entry name" value="Sc_DH/Rdtase_CS"/>
</dbReference>
<evidence type="ECO:0000256" key="1">
    <source>
        <dbReference type="ARBA" id="ARBA00006484"/>
    </source>
</evidence>
<dbReference type="SUPFAM" id="SSF51735">
    <property type="entry name" value="NAD(P)-binding Rossmann-fold domains"/>
    <property type="match status" value="1"/>
</dbReference>
<comment type="similarity">
    <text evidence="1 4">Belongs to the short-chain dehydrogenases/reductases (SDR) family.</text>
</comment>
<dbReference type="PANTHER" id="PTHR43008">
    <property type="entry name" value="BENZIL REDUCTASE"/>
    <property type="match status" value="1"/>
</dbReference>
<dbReference type="Gene3D" id="3.40.50.720">
    <property type="entry name" value="NAD(P)-binding Rossmann-like Domain"/>
    <property type="match status" value="1"/>
</dbReference>
<evidence type="ECO:0000256" key="2">
    <source>
        <dbReference type="ARBA" id="ARBA00022857"/>
    </source>
</evidence>
<reference evidence="5" key="1">
    <citation type="journal article" date="2023" name="PhytoFront">
        <title>Draft Genome Resources of Seven Strains of Tilletia horrida, Causal Agent of Kernel Smut of Rice.</title>
        <authorList>
            <person name="Khanal S."/>
            <person name="Antony Babu S."/>
            <person name="Zhou X.G."/>
        </authorList>
    </citation>
    <scope>NUCLEOTIDE SEQUENCE</scope>
    <source>
        <strain evidence="5">TX3</strain>
    </source>
</reference>
<evidence type="ECO:0000313" key="5">
    <source>
        <dbReference type="EMBL" id="KAK0540925.1"/>
    </source>
</evidence>
<dbReference type="PROSITE" id="PS00061">
    <property type="entry name" value="ADH_SHORT"/>
    <property type="match status" value="1"/>
</dbReference>
<accession>A0AAN6GM65</accession>
<dbReference type="AlphaFoldDB" id="A0AAN6GM65"/>
<dbReference type="PANTHER" id="PTHR43008:SF7">
    <property type="entry name" value="SHORT CHAIN DEHYDROGENASE_REDUCTASE (AFU_ORTHOLOGUE AFUA_2G00830)"/>
    <property type="match status" value="1"/>
</dbReference>
<keyword evidence="6" id="KW-1185">Reference proteome</keyword>
<dbReference type="CDD" id="cd05233">
    <property type="entry name" value="SDR_c"/>
    <property type="match status" value="1"/>
</dbReference>
<evidence type="ECO:0008006" key="7">
    <source>
        <dbReference type="Google" id="ProtNLM"/>
    </source>
</evidence>
<keyword evidence="2" id="KW-0521">NADP</keyword>
<dbReference type="InterPro" id="IPR002347">
    <property type="entry name" value="SDR_fam"/>
</dbReference>
<proteinExistence type="inferred from homology"/>
<protein>
    <recommendedName>
        <fullName evidence="7">NAD(P)-binding protein</fullName>
    </recommendedName>
</protein>